<gene>
    <name evidence="5" type="ordered locus">Cd36_86500</name>
    <name evidence="6" type="ORF">CD36_86500</name>
</gene>
<dbReference type="OrthoDB" id="565731at2759"/>
<dbReference type="HOGENOM" id="CLU_042829_1_0_1"/>
<keyword evidence="1" id="KW-0227">DNA damage</keyword>
<dbReference type="GO" id="GO:0004844">
    <property type="term" value="F:uracil DNA N-glycosylase activity"/>
    <property type="evidence" value="ECO:0007669"/>
    <property type="project" value="TreeGrafter"/>
</dbReference>
<organism evidence="6 7">
    <name type="scientific">Candida dubliniensis (strain CD36 / ATCC MYA-646 / CBS 7987 / NCPF 3949 / NRRL Y-17841)</name>
    <name type="common">Yeast</name>
    <dbReference type="NCBI Taxonomy" id="573826"/>
    <lineage>
        <taxon>Eukaryota</taxon>
        <taxon>Fungi</taxon>
        <taxon>Dikarya</taxon>
        <taxon>Ascomycota</taxon>
        <taxon>Saccharomycotina</taxon>
        <taxon>Pichiomycetes</taxon>
        <taxon>Debaryomycetaceae</taxon>
        <taxon>Candida/Lodderomyces clade</taxon>
        <taxon>Candida</taxon>
    </lineage>
</organism>
<keyword evidence="6" id="KW-0326">Glycosidase</keyword>
<evidence type="ECO:0000256" key="2">
    <source>
        <dbReference type="ARBA" id="ARBA00022801"/>
    </source>
</evidence>
<dbReference type="AlphaFoldDB" id="B9WEN4"/>
<feature type="domain" description="Uracil-DNA glycosylase-like" evidence="4">
    <location>
        <begin position="60"/>
        <end position="288"/>
    </location>
</feature>
<dbReference type="PANTHER" id="PTHR12159:SF9">
    <property type="entry name" value="G_T MISMATCH-SPECIFIC THYMINE DNA GLYCOSYLASE"/>
    <property type="match status" value="1"/>
</dbReference>
<dbReference type="CGD" id="CAL0000162468">
    <property type="gene designation" value="Cd36_86500"/>
</dbReference>
<name>B9WEN4_CANDC</name>
<keyword evidence="2 6" id="KW-0378">Hydrolase</keyword>
<dbReference type="RefSeq" id="XP_002419551.1">
    <property type="nucleotide sequence ID" value="XM_002419506.1"/>
</dbReference>
<dbReference type="eggNOG" id="KOG4120">
    <property type="taxonomic scope" value="Eukaryota"/>
</dbReference>
<dbReference type="PANTHER" id="PTHR12159">
    <property type="entry name" value="G/T AND G/U MISMATCH-SPECIFIC DNA GLYCOSYLASE"/>
    <property type="match status" value="1"/>
</dbReference>
<dbReference type="Pfam" id="PF03167">
    <property type="entry name" value="UDG"/>
    <property type="match status" value="1"/>
</dbReference>
<dbReference type="VEuPathDB" id="FungiDB:CD36_86500"/>
<protein>
    <submittedName>
        <fullName evidence="6">G/U mismatch-specific uracil DNA glycosylase, putative</fullName>
        <ecNumber evidence="6">3.2.2.-</ecNumber>
    </submittedName>
</protein>
<dbReference type="Proteomes" id="UP000002605">
    <property type="component" value="Chromosome 3"/>
</dbReference>
<keyword evidence="3" id="KW-0234">DNA repair</keyword>
<evidence type="ECO:0000313" key="6">
    <source>
        <dbReference type="EMBL" id="CAX43146.1"/>
    </source>
</evidence>
<dbReference type="EC" id="3.2.2.-" evidence="6"/>
<reference evidence="6 7" key="1">
    <citation type="journal article" date="2009" name="Genome Res.">
        <title>Comparative genomics of the fungal pathogens Candida dubliniensis and Candida albicans.</title>
        <authorList>
            <person name="Jackson A.P."/>
            <person name="Gamble J.A."/>
            <person name="Yeomans T."/>
            <person name="Moran G.P."/>
            <person name="Saunders D."/>
            <person name="Harris D."/>
            <person name="Aslett M."/>
            <person name="Barrell J.F."/>
            <person name="Butler G."/>
            <person name="Citiulo F."/>
            <person name="Coleman D.C."/>
            <person name="de Groot P.W.J."/>
            <person name="Goodwin T.J."/>
            <person name="Quail M.A."/>
            <person name="McQuillan J."/>
            <person name="Munro C.A."/>
            <person name="Pain A."/>
            <person name="Poulter R.T."/>
            <person name="Rajandream M.A."/>
            <person name="Renauld H."/>
            <person name="Spiering M.J."/>
            <person name="Tivey A."/>
            <person name="Gow N.A.R."/>
            <person name="Barrell B."/>
            <person name="Sullivan D.J."/>
            <person name="Berriman M."/>
        </authorList>
    </citation>
    <scope>NUCLEOTIDE SEQUENCE [LARGE SCALE GENOMIC DNA]</scope>
    <source>
        <strain evidence="7">CD36 / ATCC MYA-646 / CBS 7987 / NCPF 3949 / NRRL Y-17841</strain>
    </source>
</reference>
<dbReference type="GO" id="GO:0006285">
    <property type="term" value="P:base-excision repair, AP site formation"/>
    <property type="evidence" value="ECO:0007669"/>
    <property type="project" value="InterPro"/>
</dbReference>
<keyword evidence="7" id="KW-1185">Reference proteome</keyword>
<evidence type="ECO:0000313" key="5">
    <source>
        <dbReference type="CGD" id="CAL0000162468"/>
    </source>
</evidence>
<sequence length="292" mass="33487">MTKNLDSFRYTGTQNVDNNNKPYRITKLLPKLKTKRRIETKSSTNNQKLSVNLPDLKPSLNDHLQVLFVGFNPGTESAIQQHHYAHHSNLFWKLFNQSQLLHKVISKNNQQEEQQIVLDDSNDQFLNHLLENGCNATHDFKLIKYNIGFSDLVLRSTARADQLTISEKLENVPRLLSEFKSSRVETIVIVGKGIWEIIVKYFMKELNISSTNFKLTSSNSNRKSDGGSAPKNFEWGLLQKGSDLTYNLIIDSIYKHIDESSKIYILPNTSGLVASLSFDEKLKLWQDMVNDL</sequence>
<dbReference type="GO" id="GO:0008263">
    <property type="term" value="F:pyrimidine-specific mismatch base pair DNA N-glycosylase activity"/>
    <property type="evidence" value="ECO:0007669"/>
    <property type="project" value="TreeGrafter"/>
</dbReference>
<evidence type="ECO:0000256" key="3">
    <source>
        <dbReference type="ARBA" id="ARBA00023204"/>
    </source>
</evidence>
<dbReference type="Gene3D" id="3.40.470.10">
    <property type="entry name" value="Uracil-DNA glycosylase-like domain"/>
    <property type="match status" value="1"/>
</dbReference>
<proteinExistence type="predicted"/>
<dbReference type="EMBL" id="FM992690">
    <property type="protein sequence ID" value="CAX43146.1"/>
    <property type="molecule type" value="Genomic_DNA"/>
</dbReference>
<accession>B9WEN4</accession>
<evidence type="ECO:0000259" key="4">
    <source>
        <dbReference type="Pfam" id="PF03167"/>
    </source>
</evidence>
<dbReference type="SUPFAM" id="SSF52141">
    <property type="entry name" value="Uracil-DNA glycosylase-like"/>
    <property type="match status" value="1"/>
</dbReference>
<evidence type="ECO:0000313" key="7">
    <source>
        <dbReference type="Proteomes" id="UP000002605"/>
    </source>
</evidence>
<dbReference type="KEGG" id="cdu:CD36_86500"/>
<dbReference type="CDD" id="cd10028">
    <property type="entry name" value="UDG-F2_TDG_MUG"/>
    <property type="match status" value="1"/>
</dbReference>
<dbReference type="GeneID" id="8046939"/>
<dbReference type="InterPro" id="IPR036895">
    <property type="entry name" value="Uracil-DNA_glycosylase-like_sf"/>
</dbReference>
<dbReference type="InterPro" id="IPR005122">
    <property type="entry name" value="Uracil-DNA_glycosylase-like"/>
</dbReference>
<evidence type="ECO:0000256" key="1">
    <source>
        <dbReference type="ARBA" id="ARBA00022763"/>
    </source>
</evidence>
<dbReference type="InterPro" id="IPR015637">
    <property type="entry name" value="MUG/TDG"/>
</dbReference>